<dbReference type="Pfam" id="PF13333">
    <property type="entry name" value="rve_2"/>
    <property type="match status" value="1"/>
</dbReference>
<evidence type="ECO:0000259" key="1">
    <source>
        <dbReference type="Pfam" id="PF13333"/>
    </source>
</evidence>
<reference evidence="2 3" key="1">
    <citation type="submission" date="2017-09" db="EMBL/GenBank/DDBJ databases">
        <title>Bacterial strain isolated from the female urinary microbiota.</title>
        <authorList>
            <person name="Thomas-White K."/>
            <person name="Kumar N."/>
            <person name="Forster S."/>
            <person name="Putonti C."/>
            <person name="Lawley T."/>
            <person name="Wolfe A.J."/>
        </authorList>
    </citation>
    <scope>NUCLEOTIDE SEQUENCE [LARGE SCALE GENOMIC DNA]</scope>
    <source>
        <strain evidence="2 3">UMB0852</strain>
    </source>
</reference>
<name>A0A2N6SPK5_9LACT</name>
<dbReference type="RefSeq" id="WP_102227356.1">
    <property type="nucleotide sequence ID" value="NZ_PNFY01000002.1"/>
</dbReference>
<evidence type="ECO:0000313" key="2">
    <source>
        <dbReference type="EMBL" id="PMC58997.1"/>
    </source>
</evidence>
<dbReference type="EMBL" id="PNHE01000003">
    <property type="protein sequence ID" value="PMC58997.1"/>
    <property type="molecule type" value="Genomic_DNA"/>
</dbReference>
<evidence type="ECO:0000313" key="3">
    <source>
        <dbReference type="Proteomes" id="UP000235682"/>
    </source>
</evidence>
<protein>
    <recommendedName>
        <fullName evidence="1">Integrase catalytic domain-containing protein</fullName>
    </recommendedName>
</protein>
<dbReference type="OrthoDB" id="3254719at2"/>
<dbReference type="Proteomes" id="UP000235682">
    <property type="component" value="Unassembled WGS sequence"/>
</dbReference>
<dbReference type="GO" id="GO:0015074">
    <property type="term" value="P:DNA integration"/>
    <property type="evidence" value="ECO:0007669"/>
    <property type="project" value="InterPro"/>
</dbReference>
<feature type="domain" description="Integrase catalytic" evidence="1">
    <location>
        <begin position="36"/>
        <end position="89"/>
    </location>
</feature>
<dbReference type="InterPro" id="IPR001584">
    <property type="entry name" value="Integrase_cat-core"/>
</dbReference>
<comment type="caution">
    <text evidence="2">The sequence shown here is derived from an EMBL/GenBank/DDBJ whole genome shotgun (WGS) entry which is preliminary data.</text>
</comment>
<dbReference type="AlphaFoldDB" id="A0A2N6SPK5"/>
<sequence length="90" mass="10627">MKKTSRNQRRKQPTLANPIYLFCNTSNYLNHSLIKNFFVLLKYRVLCGDFFESINLLALKIKEYVDWYSLGRIKTKLNGLSSVKHRQQTA</sequence>
<organism evidence="2 3">
    <name type="scientific">Dolosicoccus paucivorans</name>
    <dbReference type="NCBI Taxonomy" id="84521"/>
    <lineage>
        <taxon>Bacteria</taxon>
        <taxon>Bacillati</taxon>
        <taxon>Bacillota</taxon>
        <taxon>Bacilli</taxon>
        <taxon>Lactobacillales</taxon>
        <taxon>Aerococcaceae</taxon>
        <taxon>Dolosicoccus</taxon>
    </lineage>
</organism>
<keyword evidence="3" id="KW-1185">Reference proteome</keyword>
<accession>A0A2N6SPK5</accession>
<gene>
    <name evidence="2" type="ORF">CJ205_01450</name>
</gene>
<proteinExistence type="predicted"/>